<evidence type="ECO:0000256" key="1">
    <source>
        <dbReference type="ARBA" id="ARBA00001954"/>
    </source>
</evidence>
<evidence type="ECO:0000256" key="13">
    <source>
        <dbReference type="ARBA" id="ARBA00023098"/>
    </source>
</evidence>
<keyword evidence="13" id="KW-0443">Lipid metabolism</keyword>
<dbReference type="Proteomes" id="UP001652623">
    <property type="component" value="Chromosome 2"/>
</dbReference>
<keyword evidence="15" id="KW-1185">Reference proteome</keyword>
<keyword evidence="8" id="KW-0479">Metal-binding</keyword>
<dbReference type="PIRSF" id="PIRSF000346">
    <property type="entry name" value="Dlt9_acylACP_des"/>
    <property type="match status" value="1"/>
</dbReference>
<keyword evidence="5" id="KW-0444">Lipid biosynthesis</keyword>
<comment type="subcellular location">
    <subcellularLocation>
        <location evidence="2">Plastid</location>
        <location evidence="2">Chloroplast</location>
    </subcellularLocation>
</comment>
<keyword evidence="11" id="KW-0560">Oxidoreductase</keyword>
<comment type="similarity">
    <text evidence="4">Belongs to the fatty acid desaturase type 2 family.</text>
</comment>
<dbReference type="SUPFAM" id="SSF47240">
    <property type="entry name" value="Ferritin-like"/>
    <property type="match status" value="1"/>
</dbReference>
<dbReference type="PANTHER" id="PTHR31155">
    <property type="entry name" value="ACYL- ACYL-CARRIER-PROTEIN DESATURASE-RELATED"/>
    <property type="match status" value="1"/>
</dbReference>
<name>A0ABM3IIC4_ZIZJJ</name>
<evidence type="ECO:0000256" key="9">
    <source>
        <dbReference type="ARBA" id="ARBA00022832"/>
    </source>
</evidence>
<keyword evidence="7" id="KW-0934">Plastid</keyword>
<evidence type="ECO:0000256" key="7">
    <source>
        <dbReference type="ARBA" id="ARBA00022640"/>
    </source>
</evidence>
<evidence type="ECO:0000256" key="3">
    <source>
        <dbReference type="ARBA" id="ARBA00004872"/>
    </source>
</evidence>
<keyword evidence="9" id="KW-0276">Fatty acid metabolism</keyword>
<dbReference type="RefSeq" id="XP_048329021.2">
    <property type="nucleotide sequence ID" value="XM_048473064.2"/>
</dbReference>
<evidence type="ECO:0000256" key="8">
    <source>
        <dbReference type="ARBA" id="ARBA00022723"/>
    </source>
</evidence>
<keyword evidence="10" id="KW-0809">Transit peptide</keyword>
<organism evidence="15 16">
    <name type="scientific">Ziziphus jujuba</name>
    <name type="common">Chinese jujube</name>
    <name type="synonym">Ziziphus sativa</name>
    <dbReference type="NCBI Taxonomy" id="326968"/>
    <lineage>
        <taxon>Eukaryota</taxon>
        <taxon>Viridiplantae</taxon>
        <taxon>Streptophyta</taxon>
        <taxon>Embryophyta</taxon>
        <taxon>Tracheophyta</taxon>
        <taxon>Spermatophyta</taxon>
        <taxon>Magnoliopsida</taxon>
        <taxon>eudicotyledons</taxon>
        <taxon>Gunneridae</taxon>
        <taxon>Pentapetalae</taxon>
        <taxon>rosids</taxon>
        <taxon>fabids</taxon>
        <taxon>Rosales</taxon>
        <taxon>Rhamnaceae</taxon>
        <taxon>Paliureae</taxon>
        <taxon>Ziziphus</taxon>
    </lineage>
</organism>
<dbReference type="PANTHER" id="PTHR31155:SF27">
    <property type="entry name" value="STEAROYL-[ACYL-CARRIER-PROTEIN] 9-DESATURASE 5, CHLOROPLASTIC"/>
    <property type="match status" value="1"/>
</dbReference>
<comment type="pathway">
    <text evidence="3">Lipid metabolism; fatty acid metabolism.</text>
</comment>
<evidence type="ECO:0000313" key="16">
    <source>
        <dbReference type="RefSeq" id="XP_048329021.2"/>
    </source>
</evidence>
<comment type="cofactor">
    <cofactor evidence="1">
        <name>Fe(2+)</name>
        <dbReference type="ChEBI" id="CHEBI:29033"/>
    </cofactor>
</comment>
<accession>A0ABM3IIC4</accession>
<dbReference type="InterPro" id="IPR009078">
    <property type="entry name" value="Ferritin-like_SF"/>
</dbReference>
<reference evidence="16" key="2">
    <citation type="submission" date="2025-08" db="UniProtKB">
        <authorList>
            <consortium name="RefSeq"/>
        </authorList>
    </citation>
    <scope>IDENTIFICATION</scope>
    <source>
        <tissue evidence="16">Seedling</tissue>
    </source>
</reference>
<evidence type="ECO:0000256" key="10">
    <source>
        <dbReference type="ARBA" id="ARBA00022946"/>
    </source>
</evidence>
<protein>
    <submittedName>
        <fullName evidence="16">Stearoyl-[acyl-carrier-protein] 9-desaturase, chloroplastic-like</fullName>
    </submittedName>
</protein>
<keyword evidence="14" id="KW-0275">Fatty acid biosynthesis</keyword>
<evidence type="ECO:0000256" key="2">
    <source>
        <dbReference type="ARBA" id="ARBA00004229"/>
    </source>
</evidence>
<reference evidence="15" key="1">
    <citation type="submission" date="2025-05" db="UniProtKB">
        <authorList>
            <consortium name="RefSeq"/>
        </authorList>
    </citation>
    <scope>NUCLEOTIDE SEQUENCE [LARGE SCALE GENOMIC DNA]</scope>
</reference>
<keyword evidence="12" id="KW-0408">Iron</keyword>
<dbReference type="InterPro" id="IPR005067">
    <property type="entry name" value="Fatty_acid_desaturase-2"/>
</dbReference>
<evidence type="ECO:0000256" key="14">
    <source>
        <dbReference type="ARBA" id="ARBA00023160"/>
    </source>
</evidence>
<evidence type="ECO:0000313" key="15">
    <source>
        <dbReference type="Proteomes" id="UP001652623"/>
    </source>
</evidence>
<dbReference type="InterPro" id="IPR012348">
    <property type="entry name" value="RNR-like"/>
</dbReference>
<dbReference type="Gene3D" id="1.10.620.20">
    <property type="entry name" value="Ribonucleotide Reductase, subunit A"/>
    <property type="match status" value="1"/>
</dbReference>
<evidence type="ECO:0000256" key="12">
    <source>
        <dbReference type="ARBA" id="ARBA00023004"/>
    </source>
</evidence>
<evidence type="ECO:0000256" key="5">
    <source>
        <dbReference type="ARBA" id="ARBA00022516"/>
    </source>
</evidence>
<dbReference type="GeneID" id="132799151"/>
<proteinExistence type="inferred from homology"/>
<dbReference type="Pfam" id="PF03405">
    <property type="entry name" value="FA_desaturase_2"/>
    <property type="match status" value="1"/>
</dbReference>
<evidence type="ECO:0000256" key="4">
    <source>
        <dbReference type="ARBA" id="ARBA00008749"/>
    </source>
</evidence>
<keyword evidence="6" id="KW-0150">Chloroplast</keyword>
<evidence type="ECO:0000256" key="6">
    <source>
        <dbReference type="ARBA" id="ARBA00022528"/>
    </source>
</evidence>
<evidence type="ECO:0000256" key="11">
    <source>
        <dbReference type="ARBA" id="ARBA00023002"/>
    </source>
</evidence>
<gene>
    <name evidence="16" type="primary">LOC132799151</name>
</gene>
<sequence length="395" mass="45025">MSQSLNKWPTFSPQPIATSIIPSPKFFMCSALHFSTKEAENLRKTLTNISPQGPKRNDLVAQAPPKENFDEIFKSMEGWARDNILPLLKPAKECWQPQDFLPDASSDGFYDQLRQLQERTKGIPDEYFVVLVGNMITEEALPSYHSRINGTEIFHDKTGVDDTPWAIWARGWSAEENRHGDLLNRYLYLSGRVDMKQVETTIQYLIAAGLDVGIANNPYLWTIYTSFQERQTAIIHGNTARLAKQHGHANLAQICGTIAADEKRHESAYTKMAGKLFELDPNGMLIALAYMMRRRIEMPSHLMYDGFDDHLFKHLTQVVARIGVYNLSEHKAMFQHLMSKWKVEKLNGLSSEGQEAQDYVCGIVQRITRLEEIAPTKATKEAPTVSFSWIFNRKA</sequence>
<dbReference type="CDD" id="cd01050">
    <property type="entry name" value="Acyl_ACP_Desat"/>
    <property type="match status" value="1"/>
</dbReference>